<evidence type="ECO:0000313" key="7">
    <source>
        <dbReference type="RefSeq" id="XP_010918602.1"/>
    </source>
</evidence>
<dbReference type="RefSeq" id="XP_010918602.1">
    <property type="nucleotide sequence ID" value="XM_010920300.3"/>
</dbReference>
<dbReference type="Pfam" id="PF01753">
    <property type="entry name" value="zf-MYND"/>
    <property type="match status" value="1"/>
</dbReference>
<dbReference type="Gene3D" id="6.10.140.2220">
    <property type="match status" value="1"/>
</dbReference>
<dbReference type="SUPFAM" id="SSF144232">
    <property type="entry name" value="HIT/MYND zinc finger-like"/>
    <property type="match status" value="1"/>
</dbReference>
<dbReference type="InterPro" id="IPR002893">
    <property type="entry name" value="Znf_MYND"/>
</dbReference>
<dbReference type="OrthoDB" id="5282002at2759"/>
<evidence type="ECO:0000256" key="4">
    <source>
        <dbReference type="PROSITE-ProRule" id="PRU00134"/>
    </source>
</evidence>
<keyword evidence="1" id="KW-0479">Metal-binding</keyword>
<dbReference type="RefSeq" id="XP_010918603.1">
    <property type="nucleotide sequence ID" value="XM_010920301.3"/>
</dbReference>
<organism evidence="6 7">
    <name type="scientific">Elaeis guineensis var. tenera</name>
    <name type="common">Oil palm</name>
    <dbReference type="NCBI Taxonomy" id="51953"/>
    <lineage>
        <taxon>Eukaryota</taxon>
        <taxon>Viridiplantae</taxon>
        <taxon>Streptophyta</taxon>
        <taxon>Embryophyta</taxon>
        <taxon>Tracheophyta</taxon>
        <taxon>Spermatophyta</taxon>
        <taxon>Magnoliopsida</taxon>
        <taxon>Liliopsida</taxon>
        <taxon>Arecaceae</taxon>
        <taxon>Arecoideae</taxon>
        <taxon>Cocoseae</taxon>
        <taxon>Elaeidinae</taxon>
        <taxon>Elaeis</taxon>
    </lineage>
</organism>
<dbReference type="Pfam" id="PF20179">
    <property type="entry name" value="MSS51_C"/>
    <property type="match status" value="1"/>
</dbReference>
<keyword evidence="3" id="KW-0862">Zinc</keyword>
<keyword evidence="2 4" id="KW-0863">Zinc-finger</keyword>
<accession>A0A6I9R173</accession>
<protein>
    <submittedName>
        <fullName evidence="7 8">Zinc finger MYND domain-containing protein 15 isoform X1</fullName>
    </submittedName>
</protein>
<evidence type="ECO:0000259" key="5">
    <source>
        <dbReference type="PROSITE" id="PS50865"/>
    </source>
</evidence>
<dbReference type="InterPro" id="IPR046824">
    <property type="entry name" value="Mss51-like_C"/>
</dbReference>
<proteinExistence type="predicted"/>
<name>A0A6I9R173_ELAGV</name>
<dbReference type="PANTHER" id="PTHR47570">
    <property type="entry name" value="ZINC ION BINDING PROTEIN"/>
    <property type="match status" value="1"/>
</dbReference>
<dbReference type="PROSITE" id="PS50865">
    <property type="entry name" value="ZF_MYND_2"/>
    <property type="match status" value="1"/>
</dbReference>
<keyword evidence="6" id="KW-1185">Reference proteome</keyword>
<evidence type="ECO:0000313" key="8">
    <source>
        <dbReference type="RefSeq" id="XP_010918603.1"/>
    </source>
</evidence>
<feature type="domain" description="MYND-type" evidence="5">
    <location>
        <begin position="3"/>
        <end position="46"/>
    </location>
</feature>
<sequence>MECAARGRGEPCAPGPPTRRCGLCGAVAYCSPSHQALHWNEHKEECARLEEHMKHADLLNDFPFTFSMEATRSVTRCSFLMSKGLHQIGLWKSECSCKPTVVSTNYSWMVDDWKLPSSLCPCTEPKSTLSTCLRSWKDYYEWRCLPFHSPVALLLHWPLTIYHCYQLLAIQSLISEVGSRLCIHYLGPDKELWQLAVFGELRALFPGVQLQIELVGPAVPQFMDGMTFELCKYVNCSEESCPCRSSCIDSGTGGSNGQTSKVTLKLHKGFYHDRYIDIIKDSYPQLIVAPNAGVAAYANWLPTIKLIKEMGVPAVFSDFCEEAAYLGARCISTTTCQPLKLPIQINPFRQPMEVVDSALYLPCYSNCFLFGI</sequence>
<evidence type="ECO:0000256" key="2">
    <source>
        <dbReference type="ARBA" id="ARBA00022771"/>
    </source>
</evidence>
<evidence type="ECO:0000256" key="3">
    <source>
        <dbReference type="ARBA" id="ARBA00022833"/>
    </source>
</evidence>
<dbReference type="Proteomes" id="UP000504607">
    <property type="component" value="Chromosome 4"/>
</dbReference>
<dbReference type="AlphaFoldDB" id="A0A6I9R173"/>
<gene>
    <name evidence="7 8" type="primary">LOC105042930</name>
</gene>
<reference evidence="7 8" key="1">
    <citation type="submission" date="2025-04" db="UniProtKB">
        <authorList>
            <consortium name="RefSeq"/>
        </authorList>
    </citation>
    <scope>IDENTIFICATION</scope>
</reference>
<dbReference type="PANTHER" id="PTHR47570:SF1">
    <property type="entry name" value="ZINC ION BINDING PROTEIN"/>
    <property type="match status" value="1"/>
</dbReference>
<evidence type="ECO:0000313" key="6">
    <source>
        <dbReference type="Proteomes" id="UP000504607"/>
    </source>
</evidence>
<dbReference type="GO" id="GO:0008270">
    <property type="term" value="F:zinc ion binding"/>
    <property type="evidence" value="ECO:0007669"/>
    <property type="project" value="UniProtKB-KW"/>
</dbReference>
<evidence type="ECO:0000256" key="1">
    <source>
        <dbReference type="ARBA" id="ARBA00022723"/>
    </source>
</evidence>